<protein>
    <submittedName>
        <fullName evidence="1">Uncharacterized protein</fullName>
    </submittedName>
</protein>
<sequence length="28" mass="3354">MICNFSHSQKEVVSSFIQHFRNKFNTSH</sequence>
<dbReference type="EMBL" id="HACA01017050">
    <property type="protein sequence ID" value="CDW34411.1"/>
    <property type="molecule type" value="Transcribed_RNA"/>
</dbReference>
<reference evidence="1" key="1">
    <citation type="submission" date="2014-05" db="EMBL/GenBank/DDBJ databases">
        <authorList>
            <person name="Chronopoulou M."/>
        </authorList>
    </citation>
    <scope>NUCLEOTIDE SEQUENCE</scope>
    <source>
        <tissue evidence="1">Whole organism</tissue>
    </source>
</reference>
<accession>A0A0K2U9P0</accession>
<proteinExistence type="predicted"/>
<organism evidence="1">
    <name type="scientific">Lepeophtheirus salmonis</name>
    <name type="common">Salmon louse</name>
    <name type="synonym">Caligus salmonis</name>
    <dbReference type="NCBI Taxonomy" id="72036"/>
    <lineage>
        <taxon>Eukaryota</taxon>
        <taxon>Metazoa</taxon>
        <taxon>Ecdysozoa</taxon>
        <taxon>Arthropoda</taxon>
        <taxon>Crustacea</taxon>
        <taxon>Multicrustacea</taxon>
        <taxon>Hexanauplia</taxon>
        <taxon>Copepoda</taxon>
        <taxon>Siphonostomatoida</taxon>
        <taxon>Caligidae</taxon>
        <taxon>Lepeophtheirus</taxon>
    </lineage>
</organism>
<dbReference type="AlphaFoldDB" id="A0A0K2U9P0"/>
<evidence type="ECO:0000313" key="1">
    <source>
        <dbReference type="EMBL" id="CDW34411.1"/>
    </source>
</evidence>
<name>A0A0K2U9P0_LEPSM</name>